<keyword evidence="1" id="KW-0645">Protease</keyword>
<keyword evidence="1" id="KW-0378">Hydrolase</keyword>
<keyword evidence="2" id="KW-1185">Reference proteome</keyword>
<gene>
    <name evidence="1" type="ORF">K488DRAFT_42061</name>
</gene>
<organism evidence="1 2">
    <name type="scientific">Vararia minispora EC-137</name>
    <dbReference type="NCBI Taxonomy" id="1314806"/>
    <lineage>
        <taxon>Eukaryota</taxon>
        <taxon>Fungi</taxon>
        <taxon>Dikarya</taxon>
        <taxon>Basidiomycota</taxon>
        <taxon>Agaricomycotina</taxon>
        <taxon>Agaricomycetes</taxon>
        <taxon>Russulales</taxon>
        <taxon>Lachnocladiaceae</taxon>
        <taxon>Vararia</taxon>
    </lineage>
</organism>
<accession>A0ACB8QW96</accession>
<evidence type="ECO:0000313" key="1">
    <source>
        <dbReference type="EMBL" id="KAI0036070.1"/>
    </source>
</evidence>
<sequence>MRRAAFAKDGVADLEALRHNAATAQRKLARGTDAFERNTGTKHPLASSSNSAKRDTGPEPLTDDQQVLWQGTISVGTPSADFTVDFDTGSSDLFLPGVDCTVNCNGHKLYDPSASSSAQGTNQPFSLAFGDGSTVQGTIFSDSVTAAGLTATGQAVGDSSQYSAGFSINEFPPDGLMGMAFQQISVFNASPFFQTLVSQGTVTAPEFGVKLAQTGSELFLGGADTSLFTGDLTNVPVTTVGFWEVNMDSVDVGGNPAVTSVDSIIDTGTTLVVGEQNTVTAIYAAIPGAADASNTAGPGFFTFPCNTTNFDVSFVFGGTSFPISLDTFNLGMLAQGSSECVGGIMGAEGLPGFIVGDVFLQNVYTVFDVGNTQVGFAALS</sequence>
<comment type="caution">
    <text evidence="1">The sequence shown here is derived from an EMBL/GenBank/DDBJ whole genome shotgun (WGS) entry which is preliminary data.</text>
</comment>
<dbReference type="Proteomes" id="UP000814128">
    <property type="component" value="Unassembled WGS sequence"/>
</dbReference>
<reference evidence="1" key="1">
    <citation type="submission" date="2021-02" db="EMBL/GenBank/DDBJ databases">
        <authorList>
            <consortium name="DOE Joint Genome Institute"/>
            <person name="Ahrendt S."/>
            <person name="Looney B.P."/>
            <person name="Miyauchi S."/>
            <person name="Morin E."/>
            <person name="Drula E."/>
            <person name="Courty P.E."/>
            <person name="Chicoki N."/>
            <person name="Fauchery L."/>
            <person name="Kohler A."/>
            <person name="Kuo A."/>
            <person name="Labutti K."/>
            <person name="Pangilinan J."/>
            <person name="Lipzen A."/>
            <person name="Riley R."/>
            <person name="Andreopoulos W."/>
            <person name="He G."/>
            <person name="Johnson J."/>
            <person name="Barry K.W."/>
            <person name="Grigoriev I.V."/>
            <person name="Nagy L."/>
            <person name="Hibbett D."/>
            <person name="Henrissat B."/>
            <person name="Matheny P.B."/>
            <person name="Labbe J."/>
            <person name="Martin F."/>
        </authorList>
    </citation>
    <scope>NUCLEOTIDE SEQUENCE</scope>
    <source>
        <strain evidence="1">EC-137</strain>
    </source>
</reference>
<name>A0ACB8QW96_9AGAM</name>
<dbReference type="EMBL" id="MU273476">
    <property type="protein sequence ID" value="KAI0036070.1"/>
    <property type="molecule type" value="Genomic_DNA"/>
</dbReference>
<evidence type="ECO:0000313" key="2">
    <source>
        <dbReference type="Proteomes" id="UP000814128"/>
    </source>
</evidence>
<protein>
    <submittedName>
        <fullName evidence="1">Acid protease</fullName>
    </submittedName>
</protein>
<proteinExistence type="predicted"/>
<reference evidence="1" key="2">
    <citation type="journal article" date="2022" name="New Phytol.">
        <title>Evolutionary transition to the ectomycorrhizal habit in the genomes of a hyperdiverse lineage of mushroom-forming fungi.</title>
        <authorList>
            <person name="Looney B."/>
            <person name="Miyauchi S."/>
            <person name="Morin E."/>
            <person name="Drula E."/>
            <person name="Courty P.E."/>
            <person name="Kohler A."/>
            <person name="Kuo A."/>
            <person name="LaButti K."/>
            <person name="Pangilinan J."/>
            <person name="Lipzen A."/>
            <person name="Riley R."/>
            <person name="Andreopoulos W."/>
            <person name="He G."/>
            <person name="Johnson J."/>
            <person name="Nolan M."/>
            <person name="Tritt A."/>
            <person name="Barry K.W."/>
            <person name="Grigoriev I.V."/>
            <person name="Nagy L.G."/>
            <person name="Hibbett D."/>
            <person name="Henrissat B."/>
            <person name="Matheny P.B."/>
            <person name="Labbe J."/>
            <person name="Martin F.M."/>
        </authorList>
    </citation>
    <scope>NUCLEOTIDE SEQUENCE</scope>
    <source>
        <strain evidence="1">EC-137</strain>
    </source>
</reference>